<sequence length="58" mass="6424">MHSTNPDLDTLITLFIKQALESTCMRSLSTSIIKSDPNFPERISNASPYLACCSNMDT</sequence>
<proteinExistence type="predicted"/>
<dbReference type="AlphaFoldDB" id="A0A2P2M6U3"/>
<reference evidence="1" key="1">
    <citation type="submission" date="2018-02" db="EMBL/GenBank/DDBJ databases">
        <title>Rhizophora mucronata_Transcriptome.</title>
        <authorList>
            <person name="Meera S.P."/>
            <person name="Sreeshan A."/>
            <person name="Augustine A."/>
        </authorList>
    </citation>
    <scope>NUCLEOTIDE SEQUENCE</scope>
    <source>
        <tissue evidence="1">Leaf</tissue>
    </source>
</reference>
<evidence type="ECO:0000313" key="1">
    <source>
        <dbReference type="EMBL" id="MBX25944.1"/>
    </source>
</evidence>
<name>A0A2P2M6U3_RHIMU</name>
<protein>
    <submittedName>
        <fullName evidence="1">Phagocyte signaling-impaired protein</fullName>
    </submittedName>
</protein>
<dbReference type="EMBL" id="GGEC01045460">
    <property type="protein sequence ID" value="MBX25944.1"/>
    <property type="molecule type" value="Transcribed_RNA"/>
</dbReference>
<accession>A0A2P2M6U3</accession>
<organism evidence="1">
    <name type="scientific">Rhizophora mucronata</name>
    <name type="common">Asiatic mangrove</name>
    <dbReference type="NCBI Taxonomy" id="61149"/>
    <lineage>
        <taxon>Eukaryota</taxon>
        <taxon>Viridiplantae</taxon>
        <taxon>Streptophyta</taxon>
        <taxon>Embryophyta</taxon>
        <taxon>Tracheophyta</taxon>
        <taxon>Spermatophyta</taxon>
        <taxon>Magnoliopsida</taxon>
        <taxon>eudicotyledons</taxon>
        <taxon>Gunneridae</taxon>
        <taxon>Pentapetalae</taxon>
        <taxon>rosids</taxon>
        <taxon>fabids</taxon>
        <taxon>Malpighiales</taxon>
        <taxon>Rhizophoraceae</taxon>
        <taxon>Rhizophora</taxon>
    </lineage>
</organism>